<protein>
    <submittedName>
        <fullName evidence="1">Uncharacterized protein</fullName>
    </submittedName>
</protein>
<reference evidence="1" key="1">
    <citation type="submission" date="2018-06" db="EMBL/GenBank/DDBJ databases">
        <authorList>
            <person name="Zhirakovskaya E."/>
        </authorList>
    </citation>
    <scope>NUCLEOTIDE SEQUENCE</scope>
</reference>
<dbReference type="EMBL" id="UOFJ01000443">
    <property type="protein sequence ID" value="VAW69539.1"/>
    <property type="molecule type" value="Genomic_DNA"/>
</dbReference>
<evidence type="ECO:0000313" key="1">
    <source>
        <dbReference type="EMBL" id="VAW69539.1"/>
    </source>
</evidence>
<dbReference type="AlphaFoldDB" id="A0A3B0Y5U9"/>
<accession>A0A3B0Y5U9</accession>
<proteinExistence type="predicted"/>
<name>A0A3B0Y5U9_9ZZZZ</name>
<organism evidence="1">
    <name type="scientific">hydrothermal vent metagenome</name>
    <dbReference type="NCBI Taxonomy" id="652676"/>
    <lineage>
        <taxon>unclassified sequences</taxon>
        <taxon>metagenomes</taxon>
        <taxon>ecological metagenomes</taxon>
    </lineage>
</organism>
<sequence>MKKIILYVFLILTGAVFGAGTSWVLSYYPRAPYVKDKVSVEDVLKFSNVAITENNFSCEGEVNSDVGSVVGSIIELNNLNKINMLSFGCYQNICSLMVTNCFPWQGQECGSRILKFNLNDKSGIQPSTFTCIDMP</sequence>
<gene>
    <name evidence="1" type="ORF">MNBD_GAMMA10-2567</name>
</gene>